<feature type="transmembrane region" description="Helical" evidence="2">
    <location>
        <begin position="251"/>
        <end position="269"/>
    </location>
</feature>
<evidence type="ECO:0000256" key="2">
    <source>
        <dbReference type="SAM" id="Phobius"/>
    </source>
</evidence>
<keyword evidence="2" id="KW-1133">Transmembrane helix</keyword>
<accession>A0A9W7LDB4</accession>
<dbReference type="AlphaFoldDB" id="A0A9W7LDB4"/>
<keyword evidence="2" id="KW-0812">Transmembrane</keyword>
<feature type="region of interest" description="Disordered" evidence="1">
    <location>
        <begin position="182"/>
        <end position="201"/>
    </location>
</feature>
<gene>
    <name evidence="3" type="ORF">TrCOL_g7787</name>
</gene>
<feature type="transmembrane region" description="Helical" evidence="2">
    <location>
        <begin position="121"/>
        <end position="140"/>
    </location>
</feature>
<comment type="caution">
    <text evidence="3">The sequence shown here is derived from an EMBL/GenBank/DDBJ whole genome shotgun (WGS) entry which is preliminary data.</text>
</comment>
<proteinExistence type="predicted"/>
<reference evidence="4" key="1">
    <citation type="journal article" date="2023" name="Commun. Biol.">
        <title>Genome analysis of Parmales, the sister group of diatoms, reveals the evolutionary specialization of diatoms from phago-mixotrophs to photoautotrophs.</title>
        <authorList>
            <person name="Ban H."/>
            <person name="Sato S."/>
            <person name="Yoshikawa S."/>
            <person name="Yamada K."/>
            <person name="Nakamura Y."/>
            <person name="Ichinomiya M."/>
            <person name="Sato N."/>
            <person name="Blanc-Mathieu R."/>
            <person name="Endo H."/>
            <person name="Kuwata A."/>
            <person name="Ogata H."/>
        </authorList>
    </citation>
    <scope>NUCLEOTIDE SEQUENCE [LARGE SCALE GENOMIC DNA]</scope>
</reference>
<evidence type="ECO:0000313" key="3">
    <source>
        <dbReference type="EMBL" id="GMI45566.1"/>
    </source>
</evidence>
<sequence>MAVDLSKLSVVYSLLYIPYLCKPTYARLLNYLEKRVGSPLISTLLPQTYLFQALTLLLLTTVVDLEGDGGLLYFTAINWARELSLAVGDWMLTIAVIRFLRGSQNCTTSSINVSMAESSRLRSLGSFVGSLLTLLVYAILGDDGSNGVPKGVMVLCFVIAAACSGGGAVVVMRDYRDRRQTEEGGATSMLKEGGTPAQHSGVPLARKSAQYKVVYLQALLLLTLVPGYPIWLTGVLILPLLASTDRSDANILAYNIAPNLGYAATGVIYQVYQDNVWFLLVTPCLGMLVSTAGAHFYKASTAKSVKALWALLAVATLVDCTAGEGVGYTRAIGTYCLNATATAGGGEGGCEDDCYGGECGREAETAYAWVGGMVWTAVKGATAEVAFLPVLALATRRINDEEGRARGGGEEDRGEQDNNALINRQSQDASDVYKYTISYTLTVDVGNVISDLLTPLYISQLCAAMGGTEETVNPVDYIAWGLVGMMAYKIAVCCWGYYRAWAYDKMGERGRVEVTTGKETKGGRKEEEEEAGLMVG</sequence>
<dbReference type="OrthoDB" id="10437782at2759"/>
<evidence type="ECO:0000256" key="1">
    <source>
        <dbReference type="SAM" id="MobiDB-lite"/>
    </source>
</evidence>
<feature type="transmembrane region" description="Helical" evidence="2">
    <location>
        <begin position="83"/>
        <end position="100"/>
    </location>
</feature>
<keyword evidence="2" id="KW-0472">Membrane</keyword>
<feature type="transmembrane region" description="Helical" evidence="2">
    <location>
        <begin position="477"/>
        <end position="498"/>
    </location>
</feature>
<feature type="compositionally biased region" description="Basic and acidic residues" evidence="1">
    <location>
        <begin position="516"/>
        <end position="526"/>
    </location>
</feature>
<dbReference type="Proteomes" id="UP001165065">
    <property type="component" value="Unassembled WGS sequence"/>
</dbReference>
<feature type="transmembrane region" description="Helical" evidence="2">
    <location>
        <begin position="152"/>
        <end position="172"/>
    </location>
</feature>
<feature type="transmembrane region" description="Helical" evidence="2">
    <location>
        <begin position="276"/>
        <end position="297"/>
    </location>
</feature>
<protein>
    <submittedName>
        <fullName evidence="3">Uncharacterized protein</fullName>
    </submittedName>
</protein>
<feature type="transmembrane region" description="Helical" evidence="2">
    <location>
        <begin position="213"/>
        <end position="231"/>
    </location>
</feature>
<evidence type="ECO:0000313" key="4">
    <source>
        <dbReference type="Proteomes" id="UP001165065"/>
    </source>
</evidence>
<feature type="transmembrane region" description="Helical" evidence="2">
    <location>
        <begin position="44"/>
        <end position="63"/>
    </location>
</feature>
<organism evidence="3 4">
    <name type="scientific">Triparma columacea</name>
    <dbReference type="NCBI Taxonomy" id="722753"/>
    <lineage>
        <taxon>Eukaryota</taxon>
        <taxon>Sar</taxon>
        <taxon>Stramenopiles</taxon>
        <taxon>Ochrophyta</taxon>
        <taxon>Bolidophyceae</taxon>
        <taxon>Parmales</taxon>
        <taxon>Triparmaceae</taxon>
        <taxon>Triparma</taxon>
    </lineage>
</organism>
<keyword evidence="4" id="KW-1185">Reference proteome</keyword>
<feature type="region of interest" description="Disordered" evidence="1">
    <location>
        <begin position="402"/>
        <end position="421"/>
    </location>
</feature>
<feature type="compositionally biased region" description="Basic and acidic residues" evidence="1">
    <location>
        <begin position="402"/>
        <end position="411"/>
    </location>
</feature>
<feature type="region of interest" description="Disordered" evidence="1">
    <location>
        <begin position="516"/>
        <end position="536"/>
    </location>
</feature>
<name>A0A9W7LDB4_9STRA</name>
<dbReference type="EMBL" id="BRYA01000254">
    <property type="protein sequence ID" value="GMI45566.1"/>
    <property type="molecule type" value="Genomic_DNA"/>
</dbReference>
<feature type="compositionally biased region" description="Acidic residues" evidence="1">
    <location>
        <begin position="527"/>
        <end position="536"/>
    </location>
</feature>